<dbReference type="PANTHER" id="PTHR30629">
    <property type="entry name" value="PROPHAGE INTEGRASE"/>
    <property type="match status" value="1"/>
</dbReference>
<dbReference type="RefSeq" id="WP_378220146.1">
    <property type="nucleotide sequence ID" value="NZ_JBHRTK010000010.1"/>
</dbReference>
<evidence type="ECO:0000313" key="7">
    <source>
        <dbReference type="Proteomes" id="UP001595583"/>
    </source>
</evidence>
<dbReference type="Gene3D" id="1.10.150.130">
    <property type="match status" value="1"/>
</dbReference>
<comment type="similarity">
    <text evidence="1">Belongs to the 'phage' integrase family.</text>
</comment>
<dbReference type="PANTHER" id="PTHR30629:SF2">
    <property type="entry name" value="PROPHAGE INTEGRASE INTS-RELATED"/>
    <property type="match status" value="1"/>
</dbReference>
<accession>A0ABV7K9Z2</accession>
<dbReference type="CDD" id="cd00801">
    <property type="entry name" value="INT_P4_C"/>
    <property type="match status" value="1"/>
</dbReference>
<dbReference type="Pfam" id="PF22022">
    <property type="entry name" value="Phage_int_M"/>
    <property type="match status" value="1"/>
</dbReference>
<comment type="caution">
    <text evidence="6">The sequence shown here is derived from an EMBL/GenBank/DDBJ whole genome shotgun (WGS) entry which is preliminary data.</text>
</comment>
<name>A0ABV7K9Z2_9HYPH</name>
<sequence length="371" mass="42246">MRRWKFRFNGKEKLMAFGSYPAVSLADARKRRDQAKVILASGRDPSVEAKLDKIRKAEGEANTFSAIADELIAKDEREGRAKATISKKRWLLDMARSDIGPRPIAQITPAEILQCLRKIERAGNYETARRMRGQIGAVFRFAIATARAETDPTLALRGALTAPTVTHRAAILDTKAFGALLCAIWSYDGQPETKAALQLLAYLFPRPGELRWAEWNEFDLAAETPIWVIPAERTKMRREHRKFLPVQAASILHELNQITGDGKLVFPSVRSRRRAISDNTTNAALRRMGFTKDEATSHGFRSSASTMLNESGLWSADAIERELAHMDQSEVRRAYNRGPHWDERIRMQTWWADEIDRMRNRAEIMPFEARR</sequence>
<dbReference type="Gene3D" id="3.30.160.390">
    <property type="entry name" value="Integrase, DNA-binding domain"/>
    <property type="match status" value="1"/>
</dbReference>
<protein>
    <submittedName>
        <fullName evidence="6">Tyrosine-type recombinase/integrase</fullName>
    </submittedName>
</protein>
<keyword evidence="3" id="KW-0238">DNA-binding</keyword>
<organism evidence="6 7">
    <name type="scientific">Aquamicrobium soli</name>
    <dbReference type="NCBI Taxonomy" id="1811518"/>
    <lineage>
        <taxon>Bacteria</taxon>
        <taxon>Pseudomonadati</taxon>
        <taxon>Pseudomonadota</taxon>
        <taxon>Alphaproteobacteria</taxon>
        <taxon>Hyphomicrobiales</taxon>
        <taxon>Phyllobacteriaceae</taxon>
        <taxon>Aquamicrobium</taxon>
    </lineage>
</organism>
<evidence type="ECO:0000256" key="2">
    <source>
        <dbReference type="ARBA" id="ARBA00022908"/>
    </source>
</evidence>
<reference evidence="7" key="1">
    <citation type="journal article" date="2019" name="Int. J. Syst. Evol. Microbiol.">
        <title>The Global Catalogue of Microorganisms (GCM) 10K type strain sequencing project: providing services to taxonomists for standard genome sequencing and annotation.</title>
        <authorList>
            <consortium name="The Broad Institute Genomics Platform"/>
            <consortium name="The Broad Institute Genome Sequencing Center for Infectious Disease"/>
            <person name="Wu L."/>
            <person name="Ma J."/>
        </authorList>
    </citation>
    <scope>NUCLEOTIDE SEQUENCE [LARGE SCALE GENOMIC DNA]</scope>
    <source>
        <strain evidence="7">KCTC 52165</strain>
    </source>
</reference>
<dbReference type="PROSITE" id="PS51898">
    <property type="entry name" value="TYR_RECOMBINASE"/>
    <property type="match status" value="1"/>
</dbReference>
<evidence type="ECO:0000256" key="4">
    <source>
        <dbReference type="ARBA" id="ARBA00023172"/>
    </source>
</evidence>
<dbReference type="SUPFAM" id="SSF56349">
    <property type="entry name" value="DNA breaking-rejoining enzymes"/>
    <property type="match status" value="1"/>
</dbReference>
<keyword evidence="7" id="KW-1185">Reference proteome</keyword>
<dbReference type="InterPro" id="IPR013762">
    <property type="entry name" value="Integrase-like_cat_sf"/>
</dbReference>
<keyword evidence="4" id="KW-0233">DNA recombination</keyword>
<dbReference type="InterPro" id="IPR002104">
    <property type="entry name" value="Integrase_catalytic"/>
</dbReference>
<dbReference type="InterPro" id="IPR053876">
    <property type="entry name" value="Phage_int_M"/>
</dbReference>
<dbReference type="Pfam" id="PF00589">
    <property type="entry name" value="Phage_integrase"/>
    <property type="match status" value="1"/>
</dbReference>
<dbReference type="InterPro" id="IPR038488">
    <property type="entry name" value="Integrase_DNA-bd_sf"/>
</dbReference>
<dbReference type="InterPro" id="IPR011010">
    <property type="entry name" value="DNA_brk_join_enz"/>
</dbReference>
<dbReference type="Gene3D" id="1.10.443.10">
    <property type="entry name" value="Intergrase catalytic core"/>
    <property type="match status" value="1"/>
</dbReference>
<dbReference type="InterPro" id="IPR010998">
    <property type="entry name" value="Integrase_recombinase_N"/>
</dbReference>
<dbReference type="EMBL" id="JBHRTK010000010">
    <property type="protein sequence ID" value="MFC3206335.1"/>
    <property type="molecule type" value="Genomic_DNA"/>
</dbReference>
<keyword evidence="2" id="KW-0229">DNA integration</keyword>
<dbReference type="Proteomes" id="UP001595583">
    <property type="component" value="Unassembled WGS sequence"/>
</dbReference>
<dbReference type="Pfam" id="PF13356">
    <property type="entry name" value="Arm-DNA-bind_3"/>
    <property type="match status" value="1"/>
</dbReference>
<dbReference type="InterPro" id="IPR050808">
    <property type="entry name" value="Phage_Integrase"/>
</dbReference>
<dbReference type="InterPro" id="IPR025166">
    <property type="entry name" value="Integrase_DNA_bind_dom"/>
</dbReference>
<evidence type="ECO:0000256" key="1">
    <source>
        <dbReference type="ARBA" id="ARBA00008857"/>
    </source>
</evidence>
<evidence type="ECO:0000259" key="5">
    <source>
        <dbReference type="PROSITE" id="PS51898"/>
    </source>
</evidence>
<evidence type="ECO:0000313" key="6">
    <source>
        <dbReference type="EMBL" id="MFC3206335.1"/>
    </source>
</evidence>
<feature type="domain" description="Tyr recombinase" evidence="5">
    <location>
        <begin position="167"/>
        <end position="352"/>
    </location>
</feature>
<evidence type="ECO:0000256" key="3">
    <source>
        <dbReference type="ARBA" id="ARBA00023125"/>
    </source>
</evidence>
<proteinExistence type="inferred from homology"/>
<gene>
    <name evidence="6" type="ORF">ACFOHJ_08955</name>
</gene>